<proteinExistence type="predicted"/>
<feature type="transmembrane region" description="Helical" evidence="1">
    <location>
        <begin position="297"/>
        <end position="321"/>
    </location>
</feature>
<dbReference type="RefSeq" id="WP_289409557.1">
    <property type="nucleotide sequence ID" value="NZ_JAUCDY010000001.1"/>
</dbReference>
<keyword evidence="1" id="KW-0812">Transmembrane</keyword>
<gene>
    <name evidence="3" type="ORF">QEZ41_01345</name>
</gene>
<evidence type="ECO:0000313" key="4">
    <source>
        <dbReference type="Proteomes" id="UP001241056"/>
    </source>
</evidence>
<comment type="caution">
    <text evidence="3">The sequence shown here is derived from an EMBL/GenBank/DDBJ whole genome shotgun (WGS) entry which is preliminary data.</text>
</comment>
<protein>
    <submittedName>
        <fullName evidence="3">VWA domain-containing protein</fullName>
    </submittedName>
</protein>
<dbReference type="Pfam" id="PF00092">
    <property type="entry name" value="VWA"/>
    <property type="match status" value="1"/>
</dbReference>
<evidence type="ECO:0000256" key="1">
    <source>
        <dbReference type="SAM" id="Phobius"/>
    </source>
</evidence>
<evidence type="ECO:0000313" key="3">
    <source>
        <dbReference type="EMBL" id="MDM7856929.1"/>
    </source>
</evidence>
<dbReference type="CDD" id="cd01467">
    <property type="entry name" value="vWA_BatA_type"/>
    <property type="match status" value="1"/>
</dbReference>
<sequence length="332" mass="37375">MFSFAWPWLFLCLPLPWFFYRKLAPAMPQQSALKTPFFAELQKISAQQNKYNYYKTSRTLALLAIWLLVISAAARPQSYHLDTQLPTDGRALFLAVDISNSMLIKDIGEPSEPLSRLEFVKAFIYKLIEQRPGDRLGLILFASQPYLQSPLTHDHVTLSQWLNDAQPGMAGEHTAIGDAIGLAIKKLRQSSSTHNVLVLITDGANNSGVIPPLTAAKIAAEQGLKIYTIGIGATADEQGTTAQHDLDEPLLQSIAVQTRGKYFRLQRLEQLPELLTYFEHIEPSAHPTQSYRIQELYPWPLTGTVFLVLILALLSFIRFLYNTLQLKRRLLG</sequence>
<accession>A0ABT7SL62</accession>
<keyword evidence="1" id="KW-1133">Transmembrane helix</keyword>
<keyword evidence="4" id="KW-1185">Reference proteome</keyword>
<dbReference type="EMBL" id="JAUCDY010000001">
    <property type="protein sequence ID" value="MDM7856929.1"/>
    <property type="molecule type" value="Genomic_DNA"/>
</dbReference>
<dbReference type="InterPro" id="IPR036465">
    <property type="entry name" value="vWFA_dom_sf"/>
</dbReference>
<dbReference type="PANTHER" id="PTHR22550">
    <property type="entry name" value="SPORE GERMINATION PROTEIN"/>
    <property type="match status" value="1"/>
</dbReference>
<evidence type="ECO:0000259" key="2">
    <source>
        <dbReference type="PROSITE" id="PS50234"/>
    </source>
</evidence>
<reference evidence="3 4" key="1">
    <citation type="submission" date="2023-06" db="EMBL/GenBank/DDBJ databases">
        <title>Thiopseudomonas sp. CY1220 draft genome sequence.</title>
        <authorList>
            <person name="Zhao G."/>
            <person name="An M."/>
        </authorList>
    </citation>
    <scope>NUCLEOTIDE SEQUENCE [LARGE SCALE GENOMIC DNA]</scope>
    <source>
        <strain evidence="3 4">CY1220</strain>
    </source>
</reference>
<dbReference type="InterPro" id="IPR002035">
    <property type="entry name" value="VWF_A"/>
</dbReference>
<dbReference type="SMART" id="SM00327">
    <property type="entry name" value="VWA"/>
    <property type="match status" value="1"/>
</dbReference>
<dbReference type="Gene3D" id="3.40.50.410">
    <property type="entry name" value="von Willebrand factor, type A domain"/>
    <property type="match status" value="1"/>
</dbReference>
<dbReference type="InterPro" id="IPR050768">
    <property type="entry name" value="UPF0353/GerABKA_families"/>
</dbReference>
<keyword evidence="1" id="KW-0472">Membrane</keyword>
<organism evidence="3 4">
    <name type="scientific">Thiopseudomonas acetoxidans</name>
    <dbReference type="NCBI Taxonomy" id="3041622"/>
    <lineage>
        <taxon>Bacteria</taxon>
        <taxon>Pseudomonadati</taxon>
        <taxon>Pseudomonadota</taxon>
        <taxon>Gammaproteobacteria</taxon>
        <taxon>Pseudomonadales</taxon>
        <taxon>Pseudomonadaceae</taxon>
        <taxon>Thiopseudomonas</taxon>
    </lineage>
</organism>
<dbReference type="InterPro" id="IPR033881">
    <property type="entry name" value="vWA_BatA_type"/>
</dbReference>
<dbReference type="PANTHER" id="PTHR22550:SF18">
    <property type="entry name" value="VWFA DOMAIN-CONTAINING PROTEIN"/>
    <property type="match status" value="1"/>
</dbReference>
<dbReference type="PROSITE" id="PS50234">
    <property type="entry name" value="VWFA"/>
    <property type="match status" value="1"/>
</dbReference>
<name>A0ABT7SL62_9GAMM</name>
<dbReference type="SUPFAM" id="SSF53300">
    <property type="entry name" value="vWA-like"/>
    <property type="match status" value="1"/>
</dbReference>
<dbReference type="Proteomes" id="UP001241056">
    <property type="component" value="Unassembled WGS sequence"/>
</dbReference>
<feature type="domain" description="VWFA" evidence="2">
    <location>
        <begin position="91"/>
        <end position="281"/>
    </location>
</feature>